<evidence type="ECO:0000313" key="3">
    <source>
        <dbReference type="Proteomes" id="UP000009058"/>
    </source>
</evidence>
<dbReference type="GeneID" id="5050923"/>
<dbReference type="VEuPathDB" id="FungiDB:MGG_12323"/>
<keyword evidence="3" id="KW-1185">Reference proteome</keyword>
<gene>
    <name evidence="2" type="ORF">MGG_12323</name>
</gene>
<dbReference type="InParanoid" id="G4MZN2"/>
<feature type="region of interest" description="Disordered" evidence="1">
    <location>
        <begin position="1"/>
        <end position="32"/>
    </location>
</feature>
<reference evidence="2 3" key="1">
    <citation type="journal article" date="2005" name="Nature">
        <title>The genome sequence of the rice blast fungus Magnaporthe grisea.</title>
        <authorList>
            <person name="Dean R.A."/>
            <person name="Talbot N.J."/>
            <person name="Ebbole D.J."/>
            <person name="Farman M.L."/>
            <person name="Mitchell T.K."/>
            <person name="Orbach M.J."/>
            <person name="Thon M."/>
            <person name="Kulkarni R."/>
            <person name="Xu J.R."/>
            <person name="Pan H."/>
            <person name="Read N.D."/>
            <person name="Lee Y.H."/>
            <person name="Carbone I."/>
            <person name="Brown D."/>
            <person name="Oh Y.Y."/>
            <person name="Donofrio N."/>
            <person name="Jeong J.S."/>
            <person name="Soanes D.M."/>
            <person name="Djonovic S."/>
            <person name="Kolomiets E."/>
            <person name="Rehmeyer C."/>
            <person name="Li W."/>
            <person name="Harding M."/>
            <person name="Kim S."/>
            <person name="Lebrun M.H."/>
            <person name="Bohnert H."/>
            <person name="Coughlan S."/>
            <person name="Butler J."/>
            <person name="Calvo S."/>
            <person name="Ma L.J."/>
            <person name="Nicol R."/>
            <person name="Purcell S."/>
            <person name="Nusbaum C."/>
            <person name="Galagan J.E."/>
            <person name="Birren B.W."/>
        </authorList>
    </citation>
    <scope>NUCLEOTIDE SEQUENCE [LARGE SCALE GENOMIC DNA]</scope>
    <source>
        <strain evidence="3">70-15 / ATCC MYA-4617 / FGSC 8958</strain>
    </source>
</reference>
<sequence>MADRRVDVSAKPRRPTTMEYERRQARVRSANPKGHYPRAWRCFLCRPALLQPSAKPPCRAL</sequence>
<reference key="2">
    <citation type="submission" date="2011-05" db="EMBL/GenBank/DDBJ databases">
        <title>The Genome Sequence of Magnaporthe oryzae 70-15.</title>
        <authorList>
            <consortium name="The Broad Institute Genome Sequencing Platform"/>
            <person name="Ma L.-J."/>
            <person name="Dead R."/>
            <person name="Young S.K."/>
            <person name="Zeng Q."/>
            <person name="Gargeya S."/>
            <person name="Fitzgerald M."/>
            <person name="Haas B."/>
            <person name="Abouelleil A."/>
            <person name="Alvarado L."/>
            <person name="Arachchi H.M."/>
            <person name="Berlin A."/>
            <person name="Brown A."/>
            <person name="Chapman S.B."/>
            <person name="Chen Z."/>
            <person name="Dunbar C."/>
            <person name="Freedman E."/>
            <person name="Gearin G."/>
            <person name="Gellesch M."/>
            <person name="Goldberg J."/>
            <person name="Griggs A."/>
            <person name="Gujja S."/>
            <person name="Heiman D."/>
            <person name="Howarth C."/>
            <person name="Larson L."/>
            <person name="Lui A."/>
            <person name="MacDonald P.J.P."/>
            <person name="Mehta T."/>
            <person name="Montmayeur A."/>
            <person name="Murphy C."/>
            <person name="Neiman D."/>
            <person name="Pearson M."/>
            <person name="Priest M."/>
            <person name="Roberts A."/>
            <person name="Saif S."/>
            <person name="Shea T."/>
            <person name="Shenoy N."/>
            <person name="Sisk P."/>
            <person name="Stolte C."/>
            <person name="Sykes S."/>
            <person name="Yandava C."/>
            <person name="Wortman J."/>
            <person name="Nusbaum C."/>
            <person name="Birren B."/>
        </authorList>
    </citation>
    <scope>NUCLEOTIDE SEQUENCE</scope>
    <source>
        <strain>70-15</strain>
    </source>
</reference>
<feature type="compositionally biased region" description="Basic and acidic residues" evidence="1">
    <location>
        <begin position="1"/>
        <end position="10"/>
    </location>
</feature>
<evidence type="ECO:0000256" key="1">
    <source>
        <dbReference type="SAM" id="MobiDB-lite"/>
    </source>
</evidence>
<dbReference type="RefSeq" id="XP_003715203.1">
    <property type="nucleotide sequence ID" value="XM_003715155.1"/>
</dbReference>
<dbReference type="AlphaFoldDB" id="G4MZN2"/>
<organism evidence="2 3">
    <name type="scientific">Pyricularia oryzae (strain 70-15 / ATCC MYA-4617 / FGSC 8958)</name>
    <name type="common">Rice blast fungus</name>
    <name type="synonym">Magnaporthe oryzae</name>
    <dbReference type="NCBI Taxonomy" id="242507"/>
    <lineage>
        <taxon>Eukaryota</taxon>
        <taxon>Fungi</taxon>
        <taxon>Dikarya</taxon>
        <taxon>Ascomycota</taxon>
        <taxon>Pezizomycotina</taxon>
        <taxon>Sordariomycetes</taxon>
        <taxon>Sordariomycetidae</taxon>
        <taxon>Magnaporthales</taxon>
        <taxon>Pyriculariaceae</taxon>
        <taxon>Pyricularia</taxon>
    </lineage>
</organism>
<dbReference type="OrthoDB" id="10542258at2759"/>
<dbReference type="HOGENOM" id="CLU_2923095_0_0_1"/>
<dbReference type="KEGG" id="mgr:MGG_12323"/>
<name>G4MZN2_PYRO7</name>
<evidence type="ECO:0000313" key="2">
    <source>
        <dbReference type="EMBL" id="EHA55396.1"/>
    </source>
</evidence>
<dbReference type="Proteomes" id="UP000009058">
    <property type="component" value="Chromosome 2"/>
</dbReference>
<proteinExistence type="predicted"/>
<protein>
    <submittedName>
        <fullName evidence="2">Uncharacterized protein</fullName>
    </submittedName>
</protein>
<dbReference type="EMBL" id="CM001232">
    <property type="protein sequence ID" value="EHA55396.1"/>
    <property type="molecule type" value="Genomic_DNA"/>
</dbReference>
<accession>G4MZN2</accession>